<name>A0AA38MC48_9CUCU</name>
<comment type="caution">
    <text evidence="2">The sequence shown here is derived from an EMBL/GenBank/DDBJ whole genome shotgun (WGS) entry which is preliminary data.</text>
</comment>
<keyword evidence="3" id="KW-1185">Reference proteome</keyword>
<feature type="region of interest" description="Disordered" evidence="1">
    <location>
        <begin position="1"/>
        <end position="93"/>
    </location>
</feature>
<feature type="compositionally biased region" description="Polar residues" evidence="1">
    <location>
        <begin position="1"/>
        <end position="18"/>
    </location>
</feature>
<sequence>MTSTNIFSGIQGERNSSRVLRPPGGGQTDVLGVNTGAPASPKKAPPKPVHVEEPKPKTPTVNNEKPKMETPAAVNVPNRSRVPPGGFSSGGFW</sequence>
<reference evidence="2" key="1">
    <citation type="journal article" date="2023" name="G3 (Bethesda)">
        <title>Whole genome assemblies of Zophobas morio and Tenebrio molitor.</title>
        <authorList>
            <person name="Kaur S."/>
            <person name="Stinson S.A."/>
            <person name="diCenzo G.C."/>
        </authorList>
    </citation>
    <scope>NUCLEOTIDE SEQUENCE</scope>
    <source>
        <strain evidence="2">QUZm001</strain>
    </source>
</reference>
<organism evidence="2 3">
    <name type="scientific">Zophobas morio</name>
    <dbReference type="NCBI Taxonomy" id="2755281"/>
    <lineage>
        <taxon>Eukaryota</taxon>
        <taxon>Metazoa</taxon>
        <taxon>Ecdysozoa</taxon>
        <taxon>Arthropoda</taxon>
        <taxon>Hexapoda</taxon>
        <taxon>Insecta</taxon>
        <taxon>Pterygota</taxon>
        <taxon>Neoptera</taxon>
        <taxon>Endopterygota</taxon>
        <taxon>Coleoptera</taxon>
        <taxon>Polyphaga</taxon>
        <taxon>Cucujiformia</taxon>
        <taxon>Tenebrionidae</taxon>
        <taxon>Zophobas</taxon>
    </lineage>
</organism>
<accession>A0AA38MC48</accession>
<gene>
    <name evidence="2" type="ORF">Zmor_017129</name>
</gene>
<dbReference type="AlphaFoldDB" id="A0AA38MC48"/>
<evidence type="ECO:0000313" key="2">
    <source>
        <dbReference type="EMBL" id="KAJ3651068.1"/>
    </source>
</evidence>
<evidence type="ECO:0008006" key="4">
    <source>
        <dbReference type="Google" id="ProtNLM"/>
    </source>
</evidence>
<dbReference type="EMBL" id="JALNTZ010000005">
    <property type="protein sequence ID" value="KAJ3651068.1"/>
    <property type="molecule type" value="Genomic_DNA"/>
</dbReference>
<evidence type="ECO:0000313" key="3">
    <source>
        <dbReference type="Proteomes" id="UP001168821"/>
    </source>
</evidence>
<proteinExistence type="predicted"/>
<protein>
    <recommendedName>
        <fullName evidence="4">Microtubule-associated protein Jupiter</fullName>
    </recommendedName>
</protein>
<evidence type="ECO:0000256" key="1">
    <source>
        <dbReference type="SAM" id="MobiDB-lite"/>
    </source>
</evidence>
<dbReference type="Proteomes" id="UP001168821">
    <property type="component" value="Unassembled WGS sequence"/>
</dbReference>